<feature type="domain" description="WW" evidence="6">
    <location>
        <begin position="73"/>
        <end position="100"/>
    </location>
</feature>
<dbReference type="InterPro" id="IPR036020">
    <property type="entry name" value="WW_dom_sf"/>
</dbReference>
<feature type="domain" description="FF" evidence="7">
    <location>
        <begin position="367"/>
        <end position="425"/>
    </location>
</feature>
<evidence type="ECO:0000313" key="9">
    <source>
        <dbReference type="Proteomes" id="UP000076532"/>
    </source>
</evidence>
<dbReference type="Pfam" id="PF00397">
    <property type="entry name" value="WW"/>
    <property type="match status" value="1"/>
</dbReference>
<evidence type="ECO:0000259" key="6">
    <source>
        <dbReference type="PROSITE" id="PS50020"/>
    </source>
</evidence>
<feature type="compositionally biased region" description="Acidic residues" evidence="5">
    <location>
        <begin position="998"/>
        <end position="1018"/>
    </location>
</feature>
<keyword evidence="9" id="KW-1185">Reference proteome</keyword>
<dbReference type="SUPFAM" id="SSF54211">
    <property type="entry name" value="Ribosomal protein S5 domain 2-like"/>
    <property type="match status" value="1"/>
</dbReference>
<dbReference type="Pfam" id="PF01846">
    <property type="entry name" value="FF"/>
    <property type="match status" value="3"/>
</dbReference>
<dbReference type="Gene3D" id="3.40.50.11260">
    <property type="match status" value="1"/>
</dbReference>
<dbReference type="SUPFAM" id="SSF51045">
    <property type="entry name" value="WW domain"/>
    <property type="match status" value="1"/>
</dbReference>
<dbReference type="STRING" id="436010.A0A166FY67"/>
<sequence length="1522" mass="172590">MSTPQNFGPPPLPPGWTEHVGPGGQVYYYNAQTTESTYVRPLPSFLHLPQVPQTGKKKKEKPRVKTPIPGTEWIRVETTEGNVFYTHKTKKESVWSVPDDIKDAVAKLEHDETEAKVAGAARKVEDARREQEELARIKLEVQEAMKRKAEDAPLDEVTISKKARVEDEDEDGSDSEESEEEDWQREAAAQLAAEAEVEKLRVEEEAKRAQQEAEEEARKASEAPKLNMPERVDLSIEEAKALFKTLLREKDINPLHPWDNALPLFVSDPRYVLIPSVSARREAFDEYCRDRARELRQQNVKKEKELANPKEAYEGLLKDEVKSTRTSWTDFRRAWKKDRRFWGWGRDDREREKRFRDYLKDLGEKKRVAAQKAEADFFNLLKESNLPLADPVWKDVKRKISSDPRYDAVGSSSLREELFNTYLKAQGPNASTSEVHEASSNAILVEPTIDNEEEQARKRQEKKERAVKEREEKVQAERGRVEADIDRSRRGLDKEEGEREFRTMLTDAIRDPNVSWDEALPQLKTDPRLTRSPLPPNQQVHLFDAHMSQLRAKHLQNLYSLFLAHSPSLATPFSALPLPSLLSSLPAVKLGYNADGLGREYERWQRERATEARQAFNEMLGENAFVEFWGRLGKIGGEGVDGGVAADDLGEDEGEGGGGKVDMKTLAKNVDLKEMERVLKGDKRYLMFDHAPDQRERWIIWNSSRHPSFRCTHNTLFKSATSIKYLNMRLLRPLVTIITLALFSVNALGQDVPVTDGLKEKHSYQSDVSRLRNIVINSLYSHKDVFLRELISNANDALEKLRITALTDKTVWNGVDSLNITIKAVKDEEGSGGRLIITDTGIGMTPEELTKNLGTLAKSGTSEFLSRAEGDTSGAGAGHLIGQFGLGFYSSFLVADQIYVSSVAPGSDTQYVFSSSAEDSSFELYKDPRGNTLGRGTEITLVLKEDALEYLDNIAVAKLVTKHSSFSTAFPIYQFQQEQQEVPIEDEETSPAEKSEESENTEVDEEAAVIEDADDEEVQAPKTKTIVVDKWSHLNPAPPIWQRDPKDVSDHEYKLFYQNTFRDFKDPLAWHHFSGASDDGIGFKAIVFIPSNLDQEYWSNPLLSTSKDIRLMVKRVFITSDLGDDAMPKWASWVKVVVDAEDLPLNVSRETLQSTKFLKQMKQVILKRLIQLITKLGQEEPEKFEELQKNFGTVLKLGAVEDKKNGKKLTELIRYSTNQRNMTSLDQYLENKKEGQKQIFYLADAGKTIEELSTSVFAEKLDARGYEVLFFNHALDEMLVAQIKHWKKIPFQDAAKAGLKFGDEDESEVEDKAAMTEKFQPLLTWMQAEAAHVVRNVVISDRLVSSPCAIVADVNGYTANVERLISQQNSDDGNEYLKKFAKTQKLLEINPRSPLMEGLLRRVEQLPSEEEGEDLEAEEELKEAVSILIDSALVRSGYGVTDSNQFYTRVEKVLRRSLGVSQTAKADTTVKPAPPVSPEVEEEELAGTMFDLPEGLKDKFTLEVEEMPEYEEEIKWDQHDEL</sequence>
<dbReference type="InterPro" id="IPR020575">
    <property type="entry name" value="Hsp90_N"/>
</dbReference>
<keyword evidence="4" id="KW-0143">Chaperone</keyword>
<protein>
    <submittedName>
        <fullName evidence="8">HSP90-domain-containing protein</fullName>
    </submittedName>
</protein>
<dbReference type="PANTHER" id="PTHR11528">
    <property type="entry name" value="HEAT SHOCK PROTEIN 90 FAMILY MEMBER"/>
    <property type="match status" value="1"/>
</dbReference>
<feature type="compositionally biased region" description="Basic residues" evidence="5">
    <location>
        <begin position="55"/>
        <end position="64"/>
    </location>
</feature>
<dbReference type="CDD" id="cd16927">
    <property type="entry name" value="HATPase_Hsp90-like"/>
    <property type="match status" value="1"/>
</dbReference>
<accession>A0A166FY67</accession>
<feature type="region of interest" description="Disordered" evidence="5">
    <location>
        <begin position="143"/>
        <end position="231"/>
    </location>
</feature>
<dbReference type="PRINTS" id="PR00775">
    <property type="entry name" value="HEATSHOCK90"/>
</dbReference>
<evidence type="ECO:0000256" key="3">
    <source>
        <dbReference type="ARBA" id="ARBA00022840"/>
    </source>
</evidence>
<dbReference type="InterPro" id="IPR001404">
    <property type="entry name" value="Hsp90_fam"/>
</dbReference>
<dbReference type="OrthoDB" id="28737at2759"/>
<evidence type="ECO:0000256" key="1">
    <source>
        <dbReference type="ARBA" id="ARBA00008239"/>
    </source>
</evidence>
<dbReference type="InterPro" id="IPR019805">
    <property type="entry name" value="Heat_shock_protein_90_CS"/>
</dbReference>
<comment type="similarity">
    <text evidence="1">Belongs to the heat shock protein 90 family.</text>
</comment>
<dbReference type="PROSITE" id="PS00298">
    <property type="entry name" value="HSP90"/>
    <property type="match status" value="1"/>
</dbReference>
<dbReference type="PROSITE" id="PS01159">
    <property type="entry name" value="WW_DOMAIN_1"/>
    <property type="match status" value="1"/>
</dbReference>
<dbReference type="GO" id="GO:0051082">
    <property type="term" value="F:unfolded protein binding"/>
    <property type="evidence" value="ECO:0007669"/>
    <property type="project" value="InterPro"/>
</dbReference>
<dbReference type="Gene3D" id="1.10.10.440">
    <property type="entry name" value="FF domain"/>
    <property type="match status" value="5"/>
</dbReference>
<dbReference type="SMART" id="SM00441">
    <property type="entry name" value="FF"/>
    <property type="match status" value="4"/>
</dbReference>
<dbReference type="FunFam" id="3.30.565.10:FF:000005">
    <property type="entry name" value="Heat shock protein 90"/>
    <property type="match status" value="1"/>
</dbReference>
<feature type="region of interest" description="Disordered" evidence="5">
    <location>
        <begin position="980"/>
        <end position="1019"/>
    </location>
</feature>
<evidence type="ECO:0000256" key="5">
    <source>
        <dbReference type="SAM" id="MobiDB-lite"/>
    </source>
</evidence>
<evidence type="ECO:0000256" key="4">
    <source>
        <dbReference type="ARBA" id="ARBA00023186"/>
    </source>
</evidence>
<evidence type="ECO:0000259" key="7">
    <source>
        <dbReference type="PROSITE" id="PS51676"/>
    </source>
</evidence>
<dbReference type="GO" id="GO:0016887">
    <property type="term" value="F:ATP hydrolysis activity"/>
    <property type="evidence" value="ECO:0007669"/>
    <property type="project" value="InterPro"/>
</dbReference>
<dbReference type="Gene3D" id="2.20.70.10">
    <property type="match status" value="2"/>
</dbReference>
<feature type="region of interest" description="Disordered" evidence="5">
    <location>
        <begin position="1"/>
        <end position="23"/>
    </location>
</feature>
<feature type="domain" description="FF" evidence="7">
    <location>
        <begin position="236"/>
        <end position="290"/>
    </location>
</feature>
<feature type="region of interest" description="Disordered" evidence="5">
    <location>
        <begin position="49"/>
        <end position="70"/>
    </location>
</feature>
<feature type="domain" description="WW" evidence="6">
    <location>
        <begin position="10"/>
        <end position="43"/>
    </location>
</feature>
<proteinExistence type="inferred from homology"/>
<dbReference type="Pfam" id="PF00183">
    <property type="entry name" value="HSP90"/>
    <property type="match status" value="1"/>
</dbReference>
<feature type="compositionally biased region" description="Basic and acidic residues" evidence="5">
    <location>
        <begin position="454"/>
        <end position="475"/>
    </location>
</feature>
<dbReference type="InterPro" id="IPR002713">
    <property type="entry name" value="FF_domain"/>
</dbReference>
<evidence type="ECO:0000256" key="2">
    <source>
        <dbReference type="ARBA" id="ARBA00022741"/>
    </source>
</evidence>
<dbReference type="NCBIfam" id="NF003555">
    <property type="entry name" value="PRK05218.1"/>
    <property type="match status" value="1"/>
</dbReference>
<reference evidence="8 9" key="1">
    <citation type="journal article" date="2016" name="Mol. Biol. Evol.">
        <title>Comparative Genomics of Early-Diverging Mushroom-Forming Fungi Provides Insights into the Origins of Lignocellulose Decay Capabilities.</title>
        <authorList>
            <person name="Nagy L.G."/>
            <person name="Riley R."/>
            <person name="Tritt A."/>
            <person name="Adam C."/>
            <person name="Daum C."/>
            <person name="Floudas D."/>
            <person name="Sun H."/>
            <person name="Yadav J.S."/>
            <person name="Pangilinan J."/>
            <person name="Larsson K.H."/>
            <person name="Matsuura K."/>
            <person name="Barry K."/>
            <person name="Labutti K."/>
            <person name="Kuo R."/>
            <person name="Ohm R.A."/>
            <person name="Bhattacharya S.S."/>
            <person name="Shirouzu T."/>
            <person name="Yoshinaga Y."/>
            <person name="Martin F.M."/>
            <person name="Grigoriev I.V."/>
            <person name="Hibbett D.S."/>
        </authorList>
    </citation>
    <scope>NUCLEOTIDE SEQUENCE [LARGE SCALE GENOMIC DNA]</scope>
    <source>
        <strain evidence="8 9">CBS 109695</strain>
    </source>
</reference>
<feature type="compositionally biased region" description="Acidic residues" evidence="5">
    <location>
        <begin position="166"/>
        <end position="183"/>
    </location>
</feature>
<dbReference type="HAMAP" id="MF_00505">
    <property type="entry name" value="HSP90"/>
    <property type="match status" value="1"/>
</dbReference>
<dbReference type="CDD" id="cd00201">
    <property type="entry name" value="WW"/>
    <property type="match status" value="1"/>
</dbReference>
<keyword evidence="3" id="KW-0067">ATP-binding</keyword>
<dbReference type="Gene3D" id="1.20.120.790">
    <property type="entry name" value="Heat shock protein 90, C-terminal domain"/>
    <property type="match status" value="1"/>
</dbReference>
<dbReference type="PROSITE" id="PS50020">
    <property type="entry name" value="WW_DOMAIN_2"/>
    <property type="match status" value="2"/>
</dbReference>
<dbReference type="Proteomes" id="UP000076532">
    <property type="component" value="Unassembled WGS sequence"/>
</dbReference>
<dbReference type="SMART" id="SM00456">
    <property type="entry name" value="WW"/>
    <property type="match status" value="2"/>
</dbReference>
<evidence type="ECO:0000313" key="8">
    <source>
        <dbReference type="EMBL" id="KZP17290.1"/>
    </source>
</evidence>
<dbReference type="InterPro" id="IPR036517">
    <property type="entry name" value="FF_domain_sf"/>
</dbReference>
<dbReference type="InterPro" id="IPR036890">
    <property type="entry name" value="HATPase_C_sf"/>
</dbReference>
<dbReference type="Pfam" id="PF13589">
    <property type="entry name" value="HATPase_c_3"/>
    <property type="match status" value="1"/>
</dbReference>
<dbReference type="GO" id="GO:0005524">
    <property type="term" value="F:ATP binding"/>
    <property type="evidence" value="ECO:0007669"/>
    <property type="project" value="UniProtKB-KW"/>
</dbReference>
<dbReference type="InterPro" id="IPR001202">
    <property type="entry name" value="WW_dom"/>
</dbReference>
<dbReference type="Gene3D" id="3.30.565.10">
    <property type="entry name" value="Histidine kinase-like ATPase, C-terminal domain"/>
    <property type="match status" value="1"/>
</dbReference>
<organism evidence="8 9">
    <name type="scientific">Athelia psychrophila</name>
    <dbReference type="NCBI Taxonomy" id="1759441"/>
    <lineage>
        <taxon>Eukaryota</taxon>
        <taxon>Fungi</taxon>
        <taxon>Dikarya</taxon>
        <taxon>Basidiomycota</taxon>
        <taxon>Agaricomycotina</taxon>
        <taxon>Agaricomycetes</taxon>
        <taxon>Agaricomycetidae</taxon>
        <taxon>Atheliales</taxon>
        <taxon>Atheliaceae</taxon>
        <taxon>Athelia</taxon>
    </lineage>
</organism>
<feature type="compositionally biased region" description="Basic and acidic residues" evidence="5">
    <location>
        <begin position="196"/>
        <end position="231"/>
    </location>
</feature>
<dbReference type="Gene3D" id="3.30.230.80">
    <property type="match status" value="1"/>
</dbReference>
<dbReference type="GO" id="GO:0140662">
    <property type="term" value="F:ATP-dependent protein folding chaperone"/>
    <property type="evidence" value="ECO:0007669"/>
    <property type="project" value="InterPro"/>
</dbReference>
<dbReference type="InterPro" id="IPR037196">
    <property type="entry name" value="HSP90_C"/>
</dbReference>
<dbReference type="PROSITE" id="PS51676">
    <property type="entry name" value="FF"/>
    <property type="match status" value="2"/>
</dbReference>
<keyword evidence="2" id="KW-0547">Nucleotide-binding</keyword>
<dbReference type="InterPro" id="IPR020568">
    <property type="entry name" value="Ribosomal_Su5_D2-typ_SF"/>
</dbReference>
<name>A0A166FY67_9AGAM</name>
<feature type="region of interest" description="Disordered" evidence="5">
    <location>
        <begin position="448"/>
        <end position="475"/>
    </location>
</feature>
<dbReference type="SUPFAM" id="SSF55874">
    <property type="entry name" value="ATPase domain of HSP90 chaperone/DNA topoisomerase II/histidine kinase"/>
    <property type="match status" value="1"/>
</dbReference>
<dbReference type="SUPFAM" id="SSF81698">
    <property type="entry name" value="FF domain"/>
    <property type="match status" value="4"/>
</dbReference>
<dbReference type="EMBL" id="KV417584">
    <property type="protein sequence ID" value="KZP17290.1"/>
    <property type="molecule type" value="Genomic_DNA"/>
</dbReference>
<gene>
    <name evidence="8" type="ORF">FIBSPDRAFT_920714</name>
</gene>
<dbReference type="SUPFAM" id="SSF110942">
    <property type="entry name" value="HSP90 C-terminal domain"/>
    <property type="match status" value="1"/>
</dbReference>